<dbReference type="EMBL" id="JAOTOJ010000002">
    <property type="protein sequence ID" value="KAK9408207.1"/>
    <property type="molecule type" value="Genomic_DNA"/>
</dbReference>
<comment type="caution">
    <text evidence="1">The sequence shown here is derived from an EMBL/GenBank/DDBJ whole genome shotgun (WGS) entry which is preliminary data.</text>
</comment>
<sequence>MNERHFSLPGAWIQTDFPSSSQVPEKGLTNNVKSKSQSNIISCISLPGSVTDDIDEVQAHSSKNTVMDEEIGHGKKGQSLHMLLGLQFLELCLQGMNNFNSSDKDNFEEDVALYLNFSAAILARHQC</sequence>
<keyword evidence="2" id="KW-1185">Reference proteome</keyword>
<reference evidence="1 2" key="1">
    <citation type="journal article" date="2024" name="Proc. Natl. Acad. Sci. U.S.A.">
        <title>The genetic regulatory architecture and epigenomic basis for age-related changes in rattlesnake venom.</title>
        <authorList>
            <person name="Hogan M.P."/>
            <person name="Holding M.L."/>
            <person name="Nystrom G.S."/>
            <person name="Colston T.J."/>
            <person name="Bartlett D.A."/>
            <person name="Mason A.J."/>
            <person name="Ellsworth S.A."/>
            <person name="Rautsaw R.M."/>
            <person name="Lawrence K.C."/>
            <person name="Strickland J.L."/>
            <person name="He B."/>
            <person name="Fraser P."/>
            <person name="Margres M.J."/>
            <person name="Gilbert D.M."/>
            <person name="Gibbs H.L."/>
            <person name="Parkinson C.L."/>
            <person name="Rokyta D.R."/>
        </authorList>
    </citation>
    <scope>NUCLEOTIDE SEQUENCE [LARGE SCALE GENOMIC DNA]</scope>
    <source>
        <strain evidence="1">DRR0105</strain>
    </source>
</reference>
<evidence type="ECO:0000313" key="2">
    <source>
        <dbReference type="Proteomes" id="UP001474421"/>
    </source>
</evidence>
<proteinExistence type="predicted"/>
<dbReference type="AlphaFoldDB" id="A0AAW1C372"/>
<organism evidence="1 2">
    <name type="scientific">Crotalus adamanteus</name>
    <name type="common">Eastern diamondback rattlesnake</name>
    <dbReference type="NCBI Taxonomy" id="8729"/>
    <lineage>
        <taxon>Eukaryota</taxon>
        <taxon>Metazoa</taxon>
        <taxon>Chordata</taxon>
        <taxon>Craniata</taxon>
        <taxon>Vertebrata</taxon>
        <taxon>Euteleostomi</taxon>
        <taxon>Lepidosauria</taxon>
        <taxon>Squamata</taxon>
        <taxon>Bifurcata</taxon>
        <taxon>Unidentata</taxon>
        <taxon>Episquamata</taxon>
        <taxon>Toxicofera</taxon>
        <taxon>Serpentes</taxon>
        <taxon>Colubroidea</taxon>
        <taxon>Viperidae</taxon>
        <taxon>Crotalinae</taxon>
        <taxon>Crotalus</taxon>
    </lineage>
</organism>
<gene>
    <name evidence="1" type="ORF">NXF25_006981</name>
</gene>
<evidence type="ECO:0000313" key="1">
    <source>
        <dbReference type="EMBL" id="KAK9408207.1"/>
    </source>
</evidence>
<accession>A0AAW1C372</accession>
<dbReference type="Proteomes" id="UP001474421">
    <property type="component" value="Unassembled WGS sequence"/>
</dbReference>
<protein>
    <submittedName>
        <fullName evidence="1">Uncharacterized protein</fullName>
    </submittedName>
</protein>
<name>A0AAW1C372_CROAD</name>